<gene>
    <name evidence="2" type="primary">cotA_1</name>
    <name evidence="2" type="ORF">AMPC_15020</name>
</gene>
<name>A0ABM7X963_9BACT</name>
<proteinExistence type="predicted"/>
<accession>A0ABM7X963</accession>
<dbReference type="CDD" id="cd13844">
    <property type="entry name" value="CuRO_1_BOD_CotA_like"/>
    <property type="match status" value="1"/>
</dbReference>
<dbReference type="InterPro" id="IPR011706">
    <property type="entry name" value="Cu-oxidase_C"/>
</dbReference>
<keyword evidence="2" id="KW-0167">Capsid protein</keyword>
<reference evidence="3" key="1">
    <citation type="journal article" date="2022" name="Int. J. Syst. Evol. Microbiol.">
        <title>Anaeromyxobacter oryzae sp. nov., Anaeromyxobacter diazotrophicus sp. nov. and Anaeromyxobacter paludicola sp. nov., isolated from paddy soils.</title>
        <authorList>
            <person name="Itoh H."/>
            <person name="Xu Z."/>
            <person name="Mise K."/>
            <person name="Masuda Y."/>
            <person name="Ushijima N."/>
            <person name="Hayakawa C."/>
            <person name="Shiratori Y."/>
            <person name="Senoo K."/>
        </authorList>
    </citation>
    <scope>NUCLEOTIDE SEQUENCE [LARGE SCALE GENOMIC DNA]</scope>
    <source>
        <strain evidence="3">Red630</strain>
    </source>
</reference>
<dbReference type="InterPro" id="IPR008972">
    <property type="entry name" value="Cupredoxin"/>
</dbReference>
<keyword evidence="2" id="KW-0946">Virion</keyword>
<keyword evidence="3" id="KW-1185">Reference proteome</keyword>
<sequence>MQPCFDEEGITHMTLSTRALPLLLAAAAVGLWGCGGSSAPATTTQGGTVAGDGGTPRLDQRPLDPEAIGQFLVPLPIIPVRQPDTTTTPGSDRYVVTAVQGVHDFGLRRFDGSAFLDPVTGKPVKTTSWGYDTSYLGPTIEARSGRPVVVTYVNGLVDAAGAPLAHHLFPVDHTIDGAGWDVPEIRLVPHLHGGHVAAEFDGNPLFWFSNDPKAAANGMGGPAGDRVQYTYDNSQEAATLWFHDHAMGVTRLNVYAGLASYYLLRDDAEAALGLPSGAYEVPLVLQDKSFNDDGSLSYASYPLYSTYTHGPLLDPKGNPMYSSGPETYGNTVVVNGVVWPYLEVEPRKYRFRLLNGADSRFFNLWLEVAGQGPQPGLQLVQIGAESGLLPAAVPLGDGPDDRGLLLANGERADVIIDFSGFAGKTIVLRNDAAAPYPMGDPANFNANTVGKVMQFRVTKPLAGADTSAVPAAPRAHAPLPEPDGTRIVDLQELSDVYDLYDPTQAPSAIPRHELRLNGLRFMDPITELPRLGTVEDWYIVNTTVDMHPIHLHLVAYEVVEKGAFDPLAYRPAAGGDMGVMAPNGFQKDTDPEGKHPADPGFDAAYAVAPTEAGLKDTVRVPPGGYVRIRARFDRKGVYMWHCHILAHEEHSMMRPFEVVAP</sequence>
<dbReference type="Pfam" id="PF07731">
    <property type="entry name" value="Cu-oxidase_2"/>
    <property type="match status" value="1"/>
</dbReference>
<dbReference type="SUPFAM" id="SSF49503">
    <property type="entry name" value="Cupredoxins"/>
    <property type="match status" value="3"/>
</dbReference>
<evidence type="ECO:0000313" key="3">
    <source>
        <dbReference type="Proteomes" id="UP001162734"/>
    </source>
</evidence>
<organism evidence="2 3">
    <name type="scientific">Anaeromyxobacter paludicola</name>
    <dbReference type="NCBI Taxonomy" id="2918171"/>
    <lineage>
        <taxon>Bacteria</taxon>
        <taxon>Pseudomonadati</taxon>
        <taxon>Myxococcota</taxon>
        <taxon>Myxococcia</taxon>
        <taxon>Myxococcales</taxon>
        <taxon>Cystobacterineae</taxon>
        <taxon>Anaeromyxobacteraceae</taxon>
        <taxon>Anaeromyxobacter</taxon>
    </lineage>
</organism>
<dbReference type="EMBL" id="AP025592">
    <property type="protein sequence ID" value="BDG08389.1"/>
    <property type="molecule type" value="Genomic_DNA"/>
</dbReference>
<dbReference type="PANTHER" id="PTHR48267:SF1">
    <property type="entry name" value="BILIRUBIN OXIDASE"/>
    <property type="match status" value="1"/>
</dbReference>
<feature type="domain" description="Plastocyanin-like" evidence="1">
    <location>
        <begin position="529"/>
        <end position="658"/>
    </location>
</feature>
<dbReference type="Gene3D" id="2.60.40.420">
    <property type="entry name" value="Cupredoxins - blue copper proteins"/>
    <property type="match status" value="3"/>
</dbReference>
<dbReference type="InterPro" id="IPR045087">
    <property type="entry name" value="Cu-oxidase_fam"/>
</dbReference>
<evidence type="ECO:0000259" key="1">
    <source>
        <dbReference type="Pfam" id="PF07731"/>
    </source>
</evidence>
<dbReference type="Proteomes" id="UP001162734">
    <property type="component" value="Chromosome"/>
</dbReference>
<protein>
    <submittedName>
        <fullName evidence="2">Spore coat protein A</fullName>
    </submittedName>
</protein>
<evidence type="ECO:0000313" key="2">
    <source>
        <dbReference type="EMBL" id="BDG08389.1"/>
    </source>
</evidence>
<dbReference type="PANTHER" id="PTHR48267">
    <property type="entry name" value="CUPREDOXIN SUPERFAMILY PROTEIN"/>
    <property type="match status" value="1"/>
</dbReference>